<proteinExistence type="predicted"/>
<reference evidence="2" key="1">
    <citation type="journal article" date="2022" name="Mol. Ecol. Resour.">
        <title>The genomes of chicory, endive, great burdock and yacon provide insights into Asteraceae palaeo-polyploidization history and plant inulin production.</title>
        <authorList>
            <person name="Fan W."/>
            <person name="Wang S."/>
            <person name="Wang H."/>
            <person name="Wang A."/>
            <person name="Jiang F."/>
            <person name="Liu H."/>
            <person name="Zhao H."/>
            <person name="Xu D."/>
            <person name="Zhang Y."/>
        </authorList>
    </citation>
    <scope>NUCLEOTIDE SEQUENCE [LARGE SCALE GENOMIC DNA]</scope>
    <source>
        <strain evidence="2">cv. Yunnan</strain>
    </source>
</reference>
<evidence type="ECO:0000313" key="2">
    <source>
        <dbReference type="Proteomes" id="UP001056120"/>
    </source>
</evidence>
<evidence type="ECO:0000313" key="1">
    <source>
        <dbReference type="EMBL" id="KAI3784792.1"/>
    </source>
</evidence>
<name>A0ACB9GMZ0_9ASTR</name>
<organism evidence="1 2">
    <name type="scientific">Smallanthus sonchifolius</name>
    <dbReference type="NCBI Taxonomy" id="185202"/>
    <lineage>
        <taxon>Eukaryota</taxon>
        <taxon>Viridiplantae</taxon>
        <taxon>Streptophyta</taxon>
        <taxon>Embryophyta</taxon>
        <taxon>Tracheophyta</taxon>
        <taxon>Spermatophyta</taxon>
        <taxon>Magnoliopsida</taxon>
        <taxon>eudicotyledons</taxon>
        <taxon>Gunneridae</taxon>
        <taxon>Pentapetalae</taxon>
        <taxon>asterids</taxon>
        <taxon>campanulids</taxon>
        <taxon>Asterales</taxon>
        <taxon>Asteraceae</taxon>
        <taxon>Asteroideae</taxon>
        <taxon>Heliantheae alliance</taxon>
        <taxon>Millerieae</taxon>
        <taxon>Smallanthus</taxon>
    </lineage>
</organism>
<gene>
    <name evidence="1" type="ORF">L1987_43897</name>
</gene>
<dbReference type="EMBL" id="CM042031">
    <property type="protein sequence ID" value="KAI3784792.1"/>
    <property type="molecule type" value="Genomic_DNA"/>
</dbReference>
<protein>
    <submittedName>
        <fullName evidence="1">Uncharacterized protein</fullName>
    </submittedName>
</protein>
<dbReference type="Proteomes" id="UP001056120">
    <property type="component" value="Linkage Group LG14"/>
</dbReference>
<accession>A0ACB9GMZ0</accession>
<comment type="caution">
    <text evidence="1">The sequence shown here is derived from an EMBL/GenBank/DDBJ whole genome shotgun (WGS) entry which is preliminary data.</text>
</comment>
<reference evidence="1 2" key="2">
    <citation type="journal article" date="2022" name="Mol. Ecol. Resour.">
        <title>The genomes of chicory, endive, great burdock and yacon provide insights into Asteraceae paleo-polyploidization history and plant inulin production.</title>
        <authorList>
            <person name="Fan W."/>
            <person name="Wang S."/>
            <person name="Wang H."/>
            <person name="Wang A."/>
            <person name="Jiang F."/>
            <person name="Liu H."/>
            <person name="Zhao H."/>
            <person name="Xu D."/>
            <person name="Zhang Y."/>
        </authorList>
    </citation>
    <scope>NUCLEOTIDE SEQUENCE [LARGE SCALE GENOMIC DNA]</scope>
    <source>
        <strain evidence="2">cv. Yunnan</strain>
        <tissue evidence="1">Leaves</tissue>
    </source>
</reference>
<keyword evidence="2" id="KW-1185">Reference proteome</keyword>
<sequence>MHVWLAKIKGVPFILRDRCVFDKIGEAFGRTILPSEFSWEDDDISFACGYVLTSIGKRIEEEIIINRRNTSFPVWVNEEMNSWSPLFVDPYQTSKDGDEYKSRDEDISVSSNQEPIIRTELPRESGNISDNRRNSNGSPVVEHGSQDTAHKYNHDASGNNLSTGGESKMLREKIISTDHVPRSAEPDLINDGYCGADRDLEVGLDLHNGLNDTDGMDKECPF</sequence>